<sequence length="131" mass="15093">MTKLTLLLIILSLGVFSQFVTAQVTRSQLTSSIESREPTDNLEGLVQGQYDEMKRVYFFTQVAGLTNQQIIHRWLYEGDEKAVVALNIGGDNWRTYSSKSVPSYWQGKWQVQVWQGDLMLISHHFEVSYSE</sequence>
<comment type="caution">
    <text evidence="3">The sequence shown here is derived from an EMBL/GenBank/DDBJ whole genome shotgun (WGS) entry which is preliminary data.</text>
</comment>
<dbReference type="InterPro" id="IPR022606">
    <property type="entry name" value="DUF2914"/>
</dbReference>
<keyword evidence="4" id="KW-1185">Reference proteome</keyword>
<evidence type="ECO:0000313" key="4">
    <source>
        <dbReference type="Proteomes" id="UP000006327"/>
    </source>
</evidence>
<feature type="chain" id="PRO_5003900430" description="DUF2914 domain-containing protein" evidence="1">
    <location>
        <begin position="23"/>
        <end position="131"/>
    </location>
</feature>
<proteinExistence type="predicted"/>
<dbReference type="Pfam" id="PF11141">
    <property type="entry name" value="DUF2914"/>
    <property type="match status" value="1"/>
</dbReference>
<reference evidence="3 4" key="1">
    <citation type="journal article" date="2017" name="Antonie Van Leeuwenhoek">
        <title>Rhizobium rhizosphaerae sp. nov., a novel species isolated from rice rhizosphere.</title>
        <authorList>
            <person name="Zhao J.J."/>
            <person name="Zhang J."/>
            <person name="Zhang R.J."/>
            <person name="Zhang C.W."/>
            <person name="Yin H.Q."/>
            <person name="Zhang X.X."/>
        </authorList>
    </citation>
    <scope>NUCLEOTIDE SEQUENCE [LARGE SCALE GENOMIC DNA]</scope>
    <source>
        <strain evidence="3 4">BSs20135</strain>
    </source>
</reference>
<accession>K6XM48</accession>
<feature type="domain" description="DUF2914" evidence="2">
    <location>
        <begin position="68"/>
        <end position="126"/>
    </location>
</feature>
<dbReference type="Proteomes" id="UP000006327">
    <property type="component" value="Unassembled WGS sequence"/>
</dbReference>
<organism evidence="3 4">
    <name type="scientific">Paraglaciecola arctica BSs20135</name>
    <dbReference type="NCBI Taxonomy" id="493475"/>
    <lineage>
        <taxon>Bacteria</taxon>
        <taxon>Pseudomonadati</taxon>
        <taxon>Pseudomonadota</taxon>
        <taxon>Gammaproteobacteria</taxon>
        <taxon>Alteromonadales</taxon>
        <taxon>Alteromonadaceae</taxon>
        <taxon>Paraglaciecola</taxon>
    </lineage>
</organism>
<dbReference type="AlphaFoldDB" id="K6XM48"/>
<feature type="signal peptide" evidence="1">
    <location>
        <begin position="1"/>
        <end position="22"/>
    </location>
</feature>
<evidence type="ECO:0000259" key="2">
    <source>
        <dbReference type="Pfam" id="PF11141"/>
    </source>
</evidence>
<dbReference type="EMBL" id="BAEO01000065">
    <property type="protein sequence ID" value="GAC21734.1"/>
    <property type="molecule type" value="Genomic_DNA"/>
</dbReference>
<keyword evidence="1" id="KW-0732">Signal</keyword>
<evidence type="ECO:0000313" key="3">
    <source>
        <dbReference type="EMBL" id="GAC21734.1"/>
    </source>
</evidence>
<protein>
    <recommendedName>
        <fullName evidence="2">DUF2914 domain-containing protein</fullName>
    </recommendedName>
</protein>
<dbReference type="STRING" id="493475.GARC_4797"/>
<dbReference type="eggNOG" id="ENOG5033D1E">
    <property type="taxonomic scope" value="Bacteria"/>
</dbReference>
<name>K6XM48_9ALTE</name>
<gene>
    <name evidence="3" type="ORF">GARC_4797</name>
</gene>
<evidence type="ECO:0000256" key="1">
    <source>
        <dbReference type="SAM" id="SignalP"/>
    </source>
</evidence>